<feature type="domain" description="Glycosyltransferase 2-like" evidence="1">
    <location>
        <begin position="5"/>
        <end position="130"/>
    </location>
</feature>
<dbReference type="Proteomes" id="UP001595462">
    <property type="component" value="Unassembled WGS sequence"/>
</dbReference>
<dbReference type="PANTHER" id="PTHR22916:SF3">
    <property type="entry name" value="UDP-GLCNAC:BETAGAL BETA-1,3-N-ACETYLGLUCOSAMINYLTRANSFERASE-LIKE PROTEIN 1"/>
    <property type="match status" value="1"/>
</dbReference>
<dbReference type="PANTHER" id="PTHR22916">
    <property type="entry name" value="GLYCOSYLTRANSFERASE"/>
    <property type="match status" value="1"/>
</dbReference>
<dbReference type="EMBL" id="JBHRSS010000006">
    <property type="protein sequence ID" value="MFC3104849.1"/>
    <property type="molecule type" value="Genomic_DNA"/>
</dbReference>
<evidence type="ECO:0000313" key="3">
    <source>
        <dbReference type="Proteomes" id="UP001595462"/>
    </source>
</evidence>
<sequence>MKHAVVIPTYNAGAFIVRALESVRLQTLSADQIIVIDDGSNDNTVQVVNDWSAEHDVSVVLESITNSGAGTARNRALELVTADWVSFLDADDEWAPDKLTELDLIIADDASVEFVHTDRVYVMPSGEILDSAFRAGSMVQRDYLCSGFTMKTSTVSIAHSFLNRTGLLFGTERTSEDYSLFWRAIIRAKRIGYIDRALTVVHERQGSLTRSDNESALILDNIGVLAAIIDSEPTSTVAAKNTVRTLRRFRYRLSQQVFLVDRLSPRRLVSNSRRLRRSLGFGEFVKVLASVAVALPRRHRKGIRA</sequence>
<dbReference type="Gene3D" id="3.90.550.10">
    <property type="entry name" value="Spore Coat Polysaccharide Biosynthesis Protein SpsA, Chain A"/>
    <property type="match status" value="1"/>
</dbReference>
<keyword evidence="3" id="KW-1185">Reference proteome</keyword>
<dbReference type="Pfam" id="PF00535">
    <property type="entry name" value="Glycos_transf_2"/>
    <property type="match status" value="1"/>
</dbReference>
<name>A0ABV7ESD5_9GAMM</name>
<comment type="caution">
    <text evidence="2">The sequence shown here is derived from an EMBL/GenBank/DDBJ whole genome shotgun (WGS) entry which is preliminary data.</text>
</comment>
<evidence type="ECO:0000313" key="2">
    <source>
        <dbReference type="EMBL" id="MFC3104849.1"/>
    </source>
</evidence>
<dbReference type="RefSeq" id="WP_380690386.1">
    <property type="nucleotide sequence ID" value="NZ_JBHRSS010000006.1"/>
</dbReference>
<protein>
    <submittedName>
        <fullName evidence="2">Glycosyltransferase family 2 protein</fullName>
    </submittedName>
</protein>
<evidence type="ECO:0000259" key="1">
    <source>
        <dbReference type="Pfam" id="PF00535"/>
    </source>
</evidence>
<dbReference type="InterPro" id="IPR001173">
    <property type="entry name" value="Glyco_trans_2-like"/>
</dbReference>
<dbReference type="CDD" id="cd00761">
    <property type="entry name" value="Glyco_tranf_GTA_type"/>
    <property type="match status" value="1"/>
</dbReference>
<gene>
    <name evidence="2" type="ORF">ACFOSU_13285</name>
</gene>
<proteinExistence type="predicted"/>
<accession>A0ABV7ESD5</accession>
<dbReference type="SUPFAM" id="SSF53448">
    <property type="entry name" value="Nucleotide-diphospho-sugar transferases"/>
    <property type="match status" value="1"/>
</dbReference>
<organism evidence="2 3">
    <name type="scientific">Salinisphaera aquimarina</name>
    <dbReference type="NCBI Taxonomy" id="2094031"/>
    <lineage>
        <taxon>Bacteria</taxon>
        <taxon>Pseudomonadati</taxon>
        <taxon>Pseudomonadota</taxon>
        <taxon>Gammaproteobacteria</taxon>
        <taxon>Salinisphaerales</taxon>
        <taxon>Salinisphaeraceae</taxon>
        <taxon>Salinisphaera</taxon>
    </lineage>
</organism>
<reference evidence="3" key="1">
    <citation type="journal article" date="2019" name="Int. J. Syst. Evol. Microbiol.">
        <title>The Global Catalogue of Microorganisms (GCM) 10K type strain sequencing project: providing services to taxonomists for standard genome sequencing and annotation.</title>
        <authorList>
            <consortium name="The Broad Institute Genomics Platform"/>
            <consortium name="The Broad Institute Genome Sequencing Center for Infectious Disease"/>
            <person name="Wu L."/>
            <person name="Ma J."/>
        </authorList>
    </citation>
    <scope>NUCLEOTIDE SEQUENCE [LARGE SCALE GENOMIC DNA]</scope>
    <source>
        <strain evidence="3">KCTC 52640</strain>
    </source>
</reference>
<dbReference type="InterPro" id="IPR029044">
    <property type="entry name" value="Nucleotide-diphossugar_trans"/>
</dbReference>